<dbReference type="EMBL" id="WTVS01000026">
    <property type="protein sequence ID" value="NMF98398.1"/>
    <property type="molecule type" value="Genomic_DNA"/>
</dbReference>
<keyword evidence="2" id="KW-0378">Hydrolase</keyword>
<dbReference type="Pfam" id="PF01844">
    <property type="entry name" value="HNH"/>
    <property type="match status" value="1"/>
</dbReference>
<sequence length="68" mass="7504">MKRRARWLSCHPLCVECEREFRVTAASEVDHIFPLADGGADDESNFQSLCDGCHKAKTAAENQARAPG</sequence>
<dbReference type="InterPro" id="IPR002711">
    <property type="entry name" value="HNH"/>
</dbReference>
<gene>
    <name evidence="6" type="ORF">GPA27_13485</name>
</gene>
<reference evidence="6 7" key="1">
    <citation type="submission" date="2019-12" db="EMBL/GenBank/DDBJ databases">
        <title>Comparative genomics gives insights into the taxonomy of the Azoarcus-Aromatoleum group and reveals separate origins of nif in the plant-associated Azoarcus and non-plant-associated Aromatoleum sub-groups.</title>
        <authorList>
            <person name="Lafos M."/>
            <person name="Maluk M."/>
            <person name="Batista M."/>
            <person name="Junghare M."/>
            <person name="Carmona M."/>
            <person name="Faoro H."/>
            <person name="Cruz L.M."/>
            <person name="Battistoni F."/>
            <person name="De Souza E."/>
            <person name="Pedrosa F."/>
            <person name="Chen W.-M."/>
            <person name="Poole P.S."/>
            <person name="Dixon R.A."/>
            <person name="James E.K."/>
        </authorList>
    </citation>
    <scope>NUCLEOTIDE SEQUENCE [LARGE SCALE GENOMIC DNA]</scope>
    <source>
        <strain evidence="6 7">T</strain>
    </source>
</reference>
<keyword evidence="1" id="KW-0540">Nuclease</keyword>
<evidence type="ECO:0000259" key="5">
    <source>
        <dbReference type="SMART" id="SM00507"/>
    </source>
</evidence>
<comment type="caution">
    <text evidence="6">The sequence shown here is derived from an EMBL/GenBank/DDBJ whole genome shotgun (WGS) entry which is preliminary data.</text>
</comment>
<name>A0ABX1NGG6_9RHOO</name>
<protein>
    <recommendedName>
        <fullName evidence="4">Putative HNH nuclease YajD</fullName>
    </recommendedName>
</protein>
<proteinExistence type="inferred from homology"/>
<evidence type="ECO:0000256" key="2">
    <source>
        <dbReference type="ARBA" id="ARBA00022801"/>
    </source>
</evidence>
<organism evidence="6 7">
    <name type="scientific">Aromatoleum toluolicum</name>
    <dbReference type="NCBI Taxonomy" id="90060"/>
    <lineage>
        <taxon>Bacteria</taxon>
        <taxon>Pseudomonadati</taxon>
        <taxon>Pseudomonadota</taxon>
        <taxon>Betaproteobacteria</taxon>
        <taxon>Rhodocyclales</taxon>
        <taxon>Rhodocyclaceae</taxon>
        <taxon>Aromatoleum</taxon>
    </lineage>
</organism>
<dbReference type="Gene3D" id="1.10.30.50">
    <property type="match status" value="1"/>
</dbReference>
<dbReference type="Proteomes" id="UP000634522">
    <property type="component" value="Unassembled WGS sequence"/>
</dbReference>
<keyword evidence="7" id="KW-1185">Reference proteome</keyword>
<feature type="domain" description="HNH nuclease" evidence="5">
    <location>
        <begin position="1"/>
        <end position="55"/>
    </location>
</feature>
<dbReference type="InterPro" id="IPR003615">
    <property type="entry name" value="HNH_nuc"/>
</dbReference>
<evidence type="ECO:0000313" key="6">
    <source>
        <dbReference type="EMBL" id="NMF98398.1"/>
    </source>
</evidence>
<evidence type="ECO:0000256" key="3">
    <source>
        <dbReference type="ARBA" id="ARBA00038412"/>
    </source>
</evidence>
<evidence type="ECO:0000313" key="7">
    <source>
        <dbReference type="Proteomes" id="UP000634522"/>
    </source>
</evidence>
<evidence type="ECO:0000256" key="1">
    <source>
        <dbReference type="ARBA" id="ARBA00022722"/>
    </source>
</evidence>
<evidence type="ECO:0000256" key="4">
    <source>
        <dbReference type="ARBA" id="ARBA00040194"/>
    </source>
</evidence>
<accession>A0ABX1NGG6</accession>
<comment type="similarity">
    <text evidence="3">Belongs to the HNH nuclease family.</text>
</comment>
<dbReference type="PANTHER" id="PTHR41286:SF1">
    <property type="entry name" value="HNH NUCLEASE YAJD-RELATED"/>
    <property type="match status" value="1"/>
</dbReference>
<dbReference type="CDD" id="cd00085">
    <property type="entry name" value="HNHc"/>
    <property type="match status" value="1"/>
</dbReference>
<dbReference type="RefSeq" id="WP_169141150.1">
    <property type="nucleotide sequence ID" value="NZ_WTVS01000026.1"/>
</dbReference>
<dbReference type="SMART" id="SM00507">
    <property type="entry name" value="HNHc"/>
    <property type="match status" value="1"/>
</dbReference>
<dbReference type="PANTHER" id="PTHR41286">
    <property type="entry name" value="HNH NUCLEASE YAJD-RELATED"/>
    <property type="match status" value="1"/>
</dbReference>